<organism evidence="1 2">
    <name type="scientific">Paenibacillus arenilitoris</name>
    <dbReference type="NCBI Taxonomy" id="2772299"/>
    <lineage>
        <taxon>Bacteria</taxon>
        <taxon>Bacillati</taxon>
        <taxon>Bacillota</taxon>
        <taxon>Bacilli</taxon>
        <taxon>Bacillales</taxon>
        <taxon>Paenibacillaceae</taxon>
        <taxon>Paenibacillus</taxon>
    </lineage>
</organism>
<dbReference type="EMBL" id="JACXIY010000002">
    <property type="protein sequence ID" value="MBD2867451.1"/>
    <property type="molecule type" value="Genomic_DNA"/>
</dbReference>
<name>A0A927H3L1_9BACL</name>
<dbReference type="Proteomes" id="UP000632125">
    <property type="component" value="Unassembled WGS sequence"/>
</dbReference>
<protein>
    <submittedName>
        <fullName evidence="1">Uncharacterized protein</fullName>
    </submittedName>
</protein>
<dbReference type="AlphaFoldDB" id="A0A927H3L1"/>
<evidence type="ECO:0000313" key="1">
    <source>
        <dbReference type="EMBL" id="MBD2867451.1"/>
    </source>
</evidence>
<dbReference type="RefSeq" id="WP_190858007.1">
    <property type="nucleotide sequence ID" value="NZ_JACXIY010000002.1"/>
</dbReference>
<proteinExistence type="predicted"/>
<gene>
    <name evidence="1" type="ORF">IDH41_02595</name>
</gene>
<comment type="caution">
    <text evidence="1">The sequence shown here is derived from an EMBL/GenBank/DDBJ whole genome shotgun (WGS) entry which is preliminary data.</text>
</comment>
<sequence>MRSKVTIQEIADAQSCYERWLGFGAALQAHKIAQKQIPELLDHDLNDYYVSYTSMRSRG</sequence>
<keyword evidence="2" id="KW-1185">Reference proteome</keyword>
<accession>A0A927H3L1</accession>
<evidence type="ECO:0000313" key="2">
    <source>
        <dbReference type="Proteomes" id="UP000632125"/>
    </source>
</evidence>
<reference evidence="1" key="1">
    <citation type="submission" date="2020-09" db="EMBL/GenBank/DDBJ databases">
        <title>A novel bacterium of genus Paenibacillus, isolated from South China Sea.</title>
        <authorList>
            <person name="Huang H."/>
            <person name="Mo K."/>
            <person name="Hu Y."/>
        </authorList>
    </citation>
    <scope>NUCLEOTIDE SEQUENCE</scope>
    <source>
        <strain evidence="1">IB182493</strain>
    </source>
</reference>